<evidence type="ECO:0000313" key="2">
    <source>
        <dbReference type="Proteomes" id="UP000824366"/>
    </source>
</evidence>
<accession>A0ABM7MKV7</accession>
<gene>
    <name evidence="1" type="ORF">MIZ03_1704</name>
</gene>
<sequence>MNRDFEQQNTAVWVAKNVLWARGRCNDGLNCLDLWAVG</sequence>
<reference evidence="1 2" key="1">
    <citation type="journal article" date="2021" name="Microbiol. Spectr.">
        <title>A Single Bacterium Capable of Oxidation and Reduction of Iron at Circumneutral pH.</title>
        <authorList>
            <person name="Kato S."/>
            <person name="Ohkuma M."/>
        </authorList>
    </citation>
    <scope>NUCLEOTIDE SEQUENCE [LARGE SCALE GENOMIC DNA]</scope>
    <source>
        <strain evidence="1 2">MIZ03</strain>
    </source>
</reference>
<proteinExistence type="predicted"/>
<keyword evidence="2" id="KW-1185">Reference proteome</keyword>
<name>A0ABM7MKV7_9BURK</name>
<dbReference type="EMBL" id="AP024238">
    <property type="protein sequence ID" value="BCO26818.1"/>
    <property type="molecule type" value="Genomic_DNA"/>
</dbReference>
<dbReference type="Proteomes" id="UP000824366">
    <property type="component" value="Chromosome"/>
</dbReference>
<organism evidence="1 2">
    <name type="scientific">Rhodoferax lithotrophicus</name>
    <dbReference type="NCBI Taxonomy" id="2798804"/>
    <lineage>
        <taxon>Bacteria</taxon>
        <taxon>Pseudomonadati</taxon>
        <taxon>Pseudomonadota</taxon>
        <taxon>Betaproteobacteria</taxon>
        <taxon>Burkholderiales</taxon>
        <taxon>Comamonadaceae</taxon>
        <taxon>Rhodoferax</taxon>
    </lineage>
</organism>
<protein>
    <submittedName>
        <fullName evidence="1">Uncharacterized protein</fullName>
    </submittedName>
</protein>
<evidence type="ECO:0000313" key="1">
    <source>
        <dbReference type="EMBL" id="BCO26818.1"/>
    </source>
</evidence>